<dbReference type="PANTHER" id="PTHR32347">
    <property type="entry name" value="EFFLUX SYSTEM COMPONENT YKNX-RELATED"/>
    <property type="match status" value="1"/>
</dbReference>
<evidence type="ECO:0000256" key="2">
    <source>
        <dbReference type="ARBA" id="ARBA00023054"/>
    </source>
</evidence>
<dbReference type="Gene3D" id="2.40.30.170">
    <property type="match status" value="1"/>
</dbReference>
<evidence type="ECO:0000313" key="4">
    <source>
        <dbReference type="EMBL" id="QJW99561.1"/>
    </source>
</evidence>
<comment type="subcellular location">
    <subcellularLocation>
        <location evidence="1">Cell envelope</location>
    </subcellularLocation>
</comment>
<proteinExistence type="predicted"/>
<reference evidence="5" key="1">
    <citation type="submission" date="2020-05" db="EMBL/GenBank/DDBJ databases">
        <title>Frigoriglobus tundricola gen. nov., sp. nov., a psychrotolerant cellulolytic planctomycete of the family Gemmataceae with two divergent copies of 16S rRNA gene.</title>
        <authorList>
            <person name="Kulichevskaya I.S."/>
            <person name="Ivanova A.A."/>
            <person name="Naumoff D.G."/>
            <person name="Beletsky A.V."/>
            <person name="Rijpstra W.I.C."/>
            <person name="Sinninghe Damste J.S."/>
            <person name="Mardanov A.V."/>
            <person name="Ravin N.V."/>
            <person name="Dedysh S.N."/>
        </authorList>
    </citation>
    <scope>NUCLEOTIDE SEQUENCE [LARGE SCALE GENOMIC DNA]</scope>
    <source>
        <strain evidence="5">PL17</strain>
    </source>
</reference>
<protein>
    <submittedName>
        <fullName evidence="4">Uncharacterized protein</fullName>
    </submittedName>
</protein>
<organism evidence="4 5">
    <name type="scientific">Frigoriglobus tundricola</name>
    <dbReference type="NCBI Taxonomy" id="2774151"/>
    <lineage>
        <taxon>Bacteria</taxon>
        <taxon>Pseudomonadati</taxon>
        <taxon>Planctomycetota</taxon>
        <taxon>Planctomycetia</taxon>
        <taxon>Gemmatales</taxon>
        <taxon>Gemmataceae</taxon>
        <taxon>Frigoriglobus</taxon>
    </lineage>
</organism>
<dbReference type="InterPro" id="IPR050465">
    <property type="entry name" value="UPF0194_transport"/>
</dbReference>
<keyword evidence="3" id="KW-0732">Signal</keyword>
<keyword evidence="2" id="KW-0175">Coiled coil</keyword>
<dbReference type="Gene3D" id="2.40.50.100">
    <property type="match status" value="1"/>
</dbReference>
<evidence type="ECO:0000256" key="3">
    <source>
        <dbReference type="SAM" id="SignalP"/>
    </source>
</evidence>
<dbReference type="PANTHER" id="PTHR32347:SF23">
    <property type="entry name" value="BLL5650 PROTEIN"/>
    <property type="match status" value="1"/>
</dbReference>
<dbReference type="KEGG" id="ftj:FTUN_7173"/>
<accession>A0A6M5Z294</accession>
<dbReference type="EMBL" id="CP053452">
    <property type="protein sequence ID" value="QJW99561.1"/>
    <property type="molecule type" value="Genomic_DNA"/>
</dbReference>
<feature type="chain" id="PRO_5026808269" evidence="3">
    <location>
        <begin position="21"/>
        <end position="366"/>
    </location>
</feature>
<evidence type="ECO:0000313" key="5">
    <source>
        <dbReference type="Proteomes" id="UP000503447"/>
    </source>
</evidence>
<sequence>MLTRYLLPALAGLSFSFAVLQMTRAQQTPPPVSPPVDPGKSPFGKQVAGAGIVEPETENITVGSHVAGVVKAVHVRVDDRIKAGDLLFDLDDRQMAAELAVRVAARDSAAAQLAKQDAMPRPEELPPLEAKVAEARANVIDKETLFDRARRETESGIGAGETFDSRKIAVAVARAQLRQAEANLELTRAGAWKFDAAVTRAALAQAQSQCDQTRTELERLRVTAPRVRRPGADRTRDPIPPADLVQFRVLQVSVRPGEYVSAAAGQAIIVLGTVGRLHVRVDVDENDIARFKPGMPGVATPRGEAQTRFPLKFVRVEPYVIPKKSLTGGNTERVDTRVLQVIYAIDAVDAPLYVGQQLDVSLDAAP</sequence>
<feature type="signal peptide" evidence="3">
    <location>
        <begin position="1"/>
        <end position="20"/>
    </location>
</feature>
<dbReference type="Proteomes" id="UP000503447">
    <property type="component" value="Chromosome"/>
</dbReference>
<dbReference type="GO" id="GO:0030313">
    <property type="term" value="C:cell envelope"/>
    <property type="evidence" value="ECO:0007669"/>
    <property type="project" value="UniProtKB-SubCell"/>
</dbReference>
<keyword evidence="5" id="KW-1185">Reference proteome</keyword>
<dbReference type="Gene3D" id="1.10.287.470">
    <property type="entry name" value="Helix hairpin bin"/>
    <property type="match status" value="1"/>
</dbReference>
<dbReference type="RefSeq" id="WP_171474508.1">
    <property type="nucleotide sequence ID" value="NZ_CP053452.2"/>
</dbReference>
<name>A0A6M5Z294_9BACT</name>
<evidence type="ECO:0000256" key="1">
    <source>
        <dbReference type="ARBA" id="ARBA00004196"/>
    </source>
</evidence>
<gene>
    <name evidence="4" type="ORF">FTUN_7173</name>
</gene>
<dbReference type="AlphaFoldDB" id="A0A6M5Z294"/>